<evidence type="ECO:0000256" key="9">
    <source>
        <dbReference type="SAM" id="MobiDB-lite"/>
    </source>
</evidence>
<organism evidence="11 12">
    <name type="scientific">Tupaia chinensis</name>
    <name type="common">Chinese tree shrew</name>
    <name type="synonym">Tupaia belangeri chinensis</name>
    <dbReference type="NCBI Taxonomy" id="246437"/>
    <lineage>
        <taxon>Eukaryota</taxon>
        <taxon>Metazoa</taxon>
        <taxon>Chordata</taxon>
        <taxon>Craniata</taxon>
        <taxon>Vertebrata</taxon>
        <taxon>Euteleostomi</taxon>
        <taxon>Mammalia</taxon>
        <taxon>Eutheria</taxon>
        <taxon>Euarchontoglires</taxon>
        <taxon>Scandentia</taxon>
        <taxon>Tupaiidae</taxon>
        <taxon>Tupaia</taxon>
    </lineage>
</organism>
<evidence type="ECO:0000256" key="1">
    <source>
        <dbReference type="ARBA" id="ARBA00004125"/>
    </source>
</evidence>
<dbReference type="GO" id="GO:0003924">
    <property type="term" value="F:GTPase activity"/>
    <property type="evidence" value="ECO:0007669"/>
    <property type="project" value="InterPro"/>
</dbReference>
<proteinExistence type="inferred from homology"/>
<dbReference type="EMBL" id="KB320604">
    <property type="protein sequence ID" value="ELW67643.1"/>
    <property type="molecule type" value="Genomic_DNA"/>
</dbReference>
<evidence type="ECO:0000256" key="5">
    <source>
        <dbReference type="ARBA" id="ARBA00022723"/>
    </source>
</evidence>
<evidence type="ECO:0000256" key="8">
    <source>
        <dbReference type="ARBA" id="ARBA00023136"/>
    </source>
</evidence>
<dbReference type="GO" id="GO:0001817">
    <property type="term" value="P:regulation of cytokine production"/>
    <property type="evidence" value="ECO:0007669"/>
    <property type="project" value="TreeGrafter"/>
</dbReference>
<evidence type="ECO:0000313" key="11">
    <source>
        <dbReference type="EMBL" id="ELW67643.1"/>
    </source>
</evidence>
<keyword evidence="12" id="KW-1185">Reference proteome</keyword>
<comment type="similarity">
    <text evidence="4">Belongs to the CDIP1/LITAF family.</text>
</comment>
<keyword evidence="6" id="KW-0547">Nucleotide-binding</keyword>
<dbReference type="InterPro" id="IPR027417">
    <property type="entry name" value="P-loop_NTPase"/>
</dbReference>
<dbReference type="STRING" id="246437.L9KY55"/>
<evidence type="ECO:0000256" key="2">
    <source>
        <dbReference type="ARBA" id="ARBA00004414"/>
    </source>
</evidence>
<feature type="region of interest" description="Disordered" evidence="9">
    <location>
        <begin position="190"/>
        <end position="228"/>
    </location>
</feature>
<dbReference type="GO" id="GO:0005525">
    <property type="term" value="F:GTP binding"/>
    <property type="evidence" value="ECO:0007669"/>
    <property type="project" value="InterPro"/>
</dbReference>
<keyword evidence="8" id="KW-0472">Membrane</keyword>
<keyword evidence="7" id="KW-0862">Zinc</keyword>
<dbReference type="eggNOG" id="ENOG502S2GM">
    <property type="taxonomic scope" value="Eukaryota"/>
</dbReference>
<dbReference type="InterPro" id="IPR006629">
    <property type="entry name" value="LITAF"/>
</dbReference>
<feature type="region of interest" description="Disordered" evidence="9">
    <location>
        <begin position="1"/>
        <end position="26"/>
    </location>
</feature>
<keyword evidence="5" id="KW-0479">Metal-binding</keyword>
<dbReference type="GO" id="GO:0008270">
    <property type="term" value="F:zinc ion binding"/>
    <property type="evidence" value="ECO:0007669"/>
    <property type="project" value="TreeGrafter"/>
</dbReference>
<dbReference type="InParanoid" id="L9KY55"/>
<dbReference type="InterPro" id="IPR037519">
    <property type="entry name" value="LITAF_fam"/>
</dbReference>
<accession>L9KY55</accession>
<evidence type="ECO:0000256" key="4">
    <source>
        <dbReference type="ARBA" id="ARBA00005975"/>
    </source>
</evidence>
<reference evidence="12" key="1">
    <citation type="submission" date="2012-07" db="EMBL/GenBank/DDBJ databases">
        <title>Genome of the Chinese tree shrew, a rising model animal genetically related to primates.</title>
        <authorList>
            <person name="Zhang G."/>
            <person name="Fan Y."/>
            <person name="Yao Y."/>
            <person name="Huang Z."/>
        </authorList>
    </citation>
    <scope>NUCLEOTIDE SEQUENCE [LARGE SCALE GENOMIC DNA]</scope>
</reference>
<feature type="domain" description="LITAF" evidence="10">
    <location>
        <begin position="320"/>
        <end position="404"/>
    </location>
</feature>
<dbReference type="PANTHER" id="PTHR23292:SF2">
    <property type="entry name" value="LIPOPOLYSACCHARIDE-INDUCED TUMOR NECROSIS FACTOR-ALPHA FACTOR"/>
    <property type="match status" value="1"/>
</dbReference>
<dbReference type="PROSITE" id="PS51837">
    <property type="entry name" value="LITAF"/>
    <property type="match status" value="1"/>
</dbReference>
<dbReference type="AlphaFoldDB" id="L9KY55"/>
<evidence type="ECO:0000256" key="3">
    <source>
        <dbReference type="ARBA" id="ARBA00004630"/>
    </source>
</evidence>
<dbReference type="Pfam" id="PF10601">
    <property type="entry name" value="zf-LITAF-like"/>
    <property type="match status" value="1"/>
</dbReference>
<dbReference type="InterPro" id="IPR001806">
    <property type="entry name" value="Small_GTPase"/>
</dbReference>
<dbReference type="GO" id="GO:0098560">
    <property type="term" value="C:cytoplasmic side of late endosome membrane"/>
    <property type="evidence" value="ECO:0007669"/>
    <property type="project" value="TreeGrafter"/>
</dbReference>
<name>L9KY55_TUPCH</name>
<evidence type="ECO:0000259" key="10">
    <source>
        <dbReference type="PROSITE" id="PS51837"/>
    </source>
</evidence>
<dbReference type="SMART" id="SM00714">
    <property type="entry name" value="LITAF"/>
    <property type="match status" value="1"/>
</dbReference>
<dbReference type="GO" id="GO:0098574">
    <property type="term" value="C:cytoplasmic side of lysosomal membrane"/>
    <property type="evidence" value="ECO:0007669"/>
    <property type="project" value="TreeGrafter"/>
</dbReference>
<sequence length="405" mass="43109">MRASGGCRFGLRKPDSQDSELEEKGPSVCGIRGRAGHMQRLCPQRTVKFNLWDTAGQEKFSGLWDGDDMPAQSAIMSDITARVTYENVPGRHGDLVREKAGFALAAEDLQVEISRIITRGFRNKNKTNKKLDEFLNTVRANSASEARVSASCPCPVASAAALSSYVCDTRGPGEPPGEVTIRDTAKWASRRGEEGTQCARDALRAEPSPAQTPTSRCRVDAGGTGRDLAGAGQQELLLSQPLVKMSVPGPYQAAAGPSSVPTAPPSYEETVAVNSYCPTPPAPVPGPATGLVTGPDGKGVNPPSYYTQPVPVPNANAIAVQTVYVQQPVSFFDRPVQMCCPSCSKMIVTQLSYNAGALTWLSCGSLCLLGCVAGCCFIPFCVDALQDVDHYCPNCRALLGTYKRL</sequence>
<evidence type="ECO:0000256" key="6">
    <source>
        <dbReference type="ARBA" id="ARBA00022741"/>
    </source>
</evidence>
<dbReference type="Pfam" id="PF00071">
    <property type="entry name" value="Ras"/>
    <property type="match status" value="1"/>
</dbReference>
<dbReference type="Proteomes" id="UP000011518">
    <property type="component" value="Unassembled WGS sequence"/>
</dbReference>
<protein>
    <submittedName>
        <fullName evidence="11">Lipopolysaccharide-induced tumor necrosis factor-alpha factor like protein</fullName>
    </submittedName>
</protein>
<gene>
    <name evidence="11" type="ORF">TREES_T100018446</name>
</gene>
<comment type="subcellular location">
    <subcellularLocation>
        <location evidence="1">Endosome membrane</location>
        <topology evidence="1">Peripheral membrane protein</topology>
        <orientation evidence="1">Cytoplasmic side</orientation>
    </subcellularLocation>
    <subcellularLocation>
        <location evidence="2">Late endosome membrane</location>
    </subcellularLocation>
    <subcellularLocation>
        <location evidence="3">Lysosome membrane</location>
        <topology evidence="3">Peripheral membrane protein</topology>
        <orientation evidence="3">Cytoplasmic side</orientation>
    </subcellularLocation>
</comment>
<dbReference type="GO" id="GO:0005634">
    <property type="term" value="C:nucleus"/>
    <property type="evidence" value="ECO:0007669"/>
    <property type="project" value="TreeGrafter"/>
</dbReference>
<dbReference type="Gene3D" id="3.40.50.300">
    <property type="entry name" value="P-loop containing nucleotide triphosphate hydrolases"/>
    <property type="match status" value="1"/>
</dbReference>
<evidence type="ECO:0000256" key="7">
    <source>
        <dbReference type="ARBA" id="ARBA00022833"/>
    </source>
</evidence>
<dbReference type="SMART" id="SM00176">
    <property type="entry name" value="RAN"/>
    <property type="match status" value="1"/>
</dbReference>
<dbReference type="PANTHER" id="PTHR23292">
    <property type="entry name" value="LIPOPOLYSACCHARIDE-INDUCED TUMOR NECROSIS FACTOR-ALPHA FACTOR"/>
    <property type="match status" value="1"/>
</dbReference>
<evidence type="ECO:0000313" key="12">
    <source>
        <dbReference type="Proteomes" id="UP000011518"/>
    </source>
</evidence>
<reference evidence="12" key="2">
    <citation type="journal article" date="2013" name="Nat. Commun.">
        <title>Genome of the Chinese tree shrew.</title>
        <authorList>
            <person name="Fan Y."/>
            <person name="Huang Z.Y."/>
            <person name="Cao C.C."/>
            <person name="Chen C.S."/>
            <person name="Chen Y.X."/>
            <person name="Fan D.D."/>
            <person name="He J."/>
            <person name="Hou H.L."/>
            <person name="Hu L."/>
            <person name="Hu X.T."/>
            <person name="Jiang X.T."/>
            <person name="Lai R."/>
            <person name="Lang Y.S."/>
            <person name="Liang B."/>
            <person name="Liao S.G."/>
            <person name="Mu D."/>
            <person name="Ma Y.Y."/>
            <person name="Niu Y.Y."/>
            <person name="Sun X.Q."/>
            <person name="Xia J.Q."/>
            <person name="Xiao J."/>
            <person name="Xiong Z.Q."/>
            <person name="Xu L."/>
            <person name="Yang L."/>
            <person name="Zhang Y."/>
            <person name="Zhao W."/>
            <person name="Zhao X.D."/>
            <person name="Zheng Y.T."/>
            <person name="Zhou J.M."/>
            <person name="Zhu Y.B."/>
            <person name="Zhang G.J."/>
            <person name="Wang J."/>
            <person name="Yao Y.G."/>
        </authorList>
    </citation>
    <scope>NUCLEOTIDE SEQUENCE [LARGE SCALE GENOMIC DNA]</scope>
</reference>